<evidence type="ECO:0000313" key="8">
    <source>
        <dbReference type="Proteomes" id="UP000484015"/>
    </source>
</evidence>
<reference evidence="7 8" key="1">
    <citation type="submission" date="2019-11" db="EMBL/GenBank/DDBJ databases">
        <title>Type strains purchased from KCTC, JCM and DSMZ.</title>
        <authorList>
            <person name="Lu H."/>
        </authorList>
    </citation>
    <scope>NUCLEOTIDE SEQUENCE [LARGE SCALE GENOMIC DNA]</scope>
    <source>
        <strain evidence="7 8">KCTC 42409</strain>
    </source>
</reference>
<dbReference type="CDD" id="cd07023">
    <property type="entry name" value="S49_Sppa_N_C"/>
    <property type="match status" value="1"/>
</dbReference>
<keyword evidence="8" id="KW-1185">Reference proteome</keyword>
<protein>
    <submittedName>
        <fullName evidence="7">S49 family peptidase</fullName>
    </submittedName>
</protein>
<evidence type="ECO:0000256" key="5">
    <source>
        <dbReference type="SAM" id="Phobius"/>
    </source>
</evidence>
<dbReference type="Gene3D" id="6.20.330.10">
    <property type="match status" value="1"/>
</dbReference>
<evidence type="ECO:0000313" key="7">
    <source>
        <dbReference type="EMBL" id="MTW02719.1"/>
    </source>
</evidence>
<dbReference type="Proteomes" id="UP000484015">
    <property type="component" value="Unassembled WGS sequence"/>
</dbReference>
<dbReference type="InterPro" id="IPR047272">
    <property type="entry name" value="S49_SppA_C"/>
</dbReference>
<sequence length="360" mass="38926">MSRDDIVRAAPRDRWWRLQSRLVQMEGEMDEKSEAKNVADTQALLVQMCTDLHAQQIALREEQRISARERKSERRWNLAIKAVLIFAPVAAGAVFIANASGFSFGPFGDVVGVVHIKGEIAQGTLAGAEKVVPALEDAFSNPHVKQVVLAIDSPGGAPAEAERITNAISLLKKKYPKPVTAIIGNLGASAAYMTAMYADRIVAGKYSLVGSIGAIIAPWQLDKAIAQFHVSQRVYASGKLKAFLNPFTPFSQESDAKAQQLVSHVGTMFVQELAGQRGRRLKREVDYGTGEVWSGEEAVAIGLVDEIGSLETLARDFAYLKPYSFGPNESSAMRFASTVGQSMAKALVSISVVNFGSGLR</sequence>
<keyword evidence="5" id="KW-1133">Transmembrane helix</keyword>
<keyword evidence="2" id="KW-0645">Protease</keyword>
<name>A0A6L6PZX7_9BURK</name>
<comment type="caution">
    <text evidence="7">The sequence shown here is derived from an EMBL/GenBank/DDBJ whole genome shotgun (WGS) entry which is preliminary data.</text>
</comment>
<keyword evidence="5" id="KW-0812">Transmembrane</keyword>
<dbReference type="GO" id="GO:0008236">
    <property type="term" value="F:serine-type peptidase activity"/>
    <property type="evidence" value="ECO:0007669"/>
    <property type="project" value="UniProtKB-KW"/>
</dbReference>
<dbReference type="PANTHER" id="PTHR42987:SF8">
    <property type="entry name" value="PROTEINASE"/>
    <property type="match status" value="1"/>
</dbReference>
<dbReference type="Gene3D" id="3.90.226.10">
    <property type="entry name" value="2-enoyl-CoA Hydratase, Chain A, domain 1"/>
    <property type="match status" value="1"/>
</dbReference>
<dbReference type="Pfam" id="PF01343">
    <property type="entry name" value="Peptidase_S49"/>
    <property type="match status" value="1"/>
</dbReference>
<organism evidence="7 8">
    <name type="scientific">Pseudoduganella ginsengisoli</name>
    <dbReference type="NCBI Taxonomy" id="1462440"/>
    <lineage>
        <taxon>Bacteria</taxon>
        <taxon>Pseudomonadati</taxon>
        <taxon>Pseudomonadota</taxon>
        <taxon>Betaproteobacteria</taxon>
        <taxon>Burkholderiales</taxon>
        <taxon>Oxalobacteraceae</taxon>
        <taxon>Telluria group</taxon>
        <taxon>Pseudoduganella</taxon>
    </lineage>
</organism>
<feature type="transmembrane region" description="Helical" evidence="5">
    <location>
        <begin position="78"/>
        <end position="97"/>
    </location>
</feature>
<feature type="domain" description="Peptidase S49" evidence="6">
    <location>
        <begin position="173"/>
        <end position="316"/>
    </location>
</feature>
<keyword evidence="4" id="KW-0720">Serine protease</keyword>
<dbReference type="EMBL" id="WNLA01000006">
    <property type="protein sequence ID" value="MTW02719.1"/>
    <property type="molecule type" value="Genomic_DNA"/>
</dbReference>
<evidence type="ECO:0000259" key="6">
    <source>
        <dbReference type="Pfam" id="PF01343"/>
    </source>
</evidence>
<dbReference type="AlphaFoldDB" id="A0A6L6PZX7"/>
<dbReference type="InterPro" id="IPR029045">
    <property type="entry name" value="ClpP/crotonase-like_dom_sf"/>
</dbReference>
<evidence type="ECO:0000256" key="1">
    <source>
        <dbReference type="ARBA" id="ARBA00008683"/>
    </source>
</evidence>
<evidence type="ECO:0000256" key="4">
    <source>
        <dbReference type="ARBA" id="ARBA00022825"/>
    </source>
</evidence>
<proteinExistence type="inferred from homology"/>
<evidence type="ECO:0000256" key="3">
    <source>
        <dbReference type="ARBA" id="ARBA00022801"/>
    </source>
</evidence>
<gene>
    <name evidence="7" type="ORF">GM668_11560</name>
</gene>
<keyword evidence="5" id="KW-0472">Membrane</keyword>
<dbReference type="PANTHER" id="PTHR42987">
    <property type="entry name" value="PEPTIDASE S49"/>
    <property type="match status" value="1"/>
</dbReference>
<keyword evidence="3" id="KW-0378">Hydrolase</keyword>
<dbReference type="InterPro" id="IPR002142">
    <property type="entry name" value="Peptidase_S49"/>
</dbReference>
<dbReference type="GO" id="GO:0006508">
    <property type="term" value="P:proteolysis"/>
    <property type="evidence" value="ECO:0007669"/>
    <property type="project" value="UniProtKB-KW"/>
</dbReference>
<comment type="similarity">
    <text evidence="1">Belongs to the peptidase S49 family.</text>
</comment>
<evidence type="ECO:0000256" key="2">
    <source>
        <dbReference type="ARBA" id="ARBA00022670"/>
    </source>
</evidence>
<dbReference type="SUPFAM" id="SSF52096">
    <property type="entry name" value="ClpP/crotonase"/>
    <property type="match status" value="1"/>
</dbReference>
<dbReference type="OrthoDB" id="9764363at2"/>
<accession>A0A6L6PZX7</accession>